<dbReference type="AlphaFoldDB" id="A0A5P1EG70"/>
<dbReference type="Proteomes" id="UP000243459">
    <property type="component" value="Chromosome 7"/>
</dbReference>
<dbReference type="PANTHER" id="PTHR11461:SF211">
    <property type="entry name" value="GH10112P-RELATED"/>
    <property type="match status" value="1"/>
</dbReference>
<evidence type="ECO:0000313" key="6">
    <source>
        <dbReference type="EMBL" id="ONK64834.1"/>
    </source>
</evidence>
<dbReference type="Gene3D" id="3.30.497.10">
    <property type="entry name" value="Antithrombin, subunit I, domain 2"/>
    <property type="match status" value="1"/>
</dbReference>
<keyword evidence="2" id="KW-0646">Protease inhibitor</keyword>
<dbReference type="InterPro" id="IPR023796">
    <property type="entry name" value="Serpin_dom"/>
</dbReference>
<dbReference type="PANTHER" id="PTHR11461">
    <property type="entry name" value="SERINE PROTEASE INHIBITOR, SERPIN"/>
    <property type="match status" value="1"/>
</dbReference>
<dbReference type="Gene3D" id="2.30.39.10">
    <property type="entry name" value="Alpha-1-antitrypsin, domain 1"/>
    <property type="match status" value="1"/>
</dbReference>
<dbReference type="GO" id="GO:0005615">
    <property type="term" value="C:extracellular space"/>
    <property type="evidence" value="ECO:0007669"/>
    <property type="project" value="InterPro"/>
</dbReference>
<dbReference type="GO" id="GO:0004867">
    <property type="term" value="F:serine-type endopeptidase inhibitor activity"/>
    <property type="evidence" value="ECO:0007669"/>
    <property type="project" value="UniProtKB-KW"/>
</dbReference>
<dbReference type="SMART" id="SM00093">
    <property type="entry name" value="SERPIN"/>
    <property type="match status" value="1"/>
</dbReference>
<comment type="similarity">
    <text evidence="1 4">Belongs to the serpin family.</text>
</comment>
<dbReference type="InterPro" id="IPR042185">
    <property type="entry name" value="Serpin_sf_2"/>
</dbReference>
<dbReference type="EMBL" id="CM007387">
    <property type="protein sequence ID" value="ONK64834.1"/>
    <property type="molecule type" value="Genomic_DNA"/>
</dbReference>
<evidence type="ECO:0000259" key="5">
    <source>
        <dbReference type="SMART" id="SM00093"/>
    </source>
</evidence>
<dbReference type="InterPro" id="IPR036186">
    <property type="entry name" value="Serpin_sf"/>
</dbReference>
<organism evidence="6 7">
    <name type="scientific">Asparagus officinalis</name>
    <name type="common">Garden asparagus</name>
    <dbReference type="NCBI Taxonomy" id="4686"/>
    <lineage>
        <taxon>Eukaryota</taxon>
        <taxon>Viridiplantae</taxon>
        <taxon>Streptophyta</taxon>
        <taxon>Embryophyta</taxon>
        <taxon>Tracheophyta</taxon>
        <taxon>Spermatophyta</taxon>
        <taxon>Magnoliopsida</taxon>
        <taxon>Liliopsida</taxon>
        <taxon>Asparagales</taxon>
        <taxon>Asparagaceae</taxon>
        <taxon>Asparagoideae</taxon>
        <taxon>Asparagus</taxon>
    </lineage>
</organism>
<dbReference type="CDD" id="cd02043">
    <property type="entry name" value="serpinP_plants"/>
    <property type="match status" value="1"/>
</dbReference>
<dbReference type="InterPro" id="IPR000215">
    <property type="entry name" value="Serpin_fam"/>
</dbReference>
<feature type="domain" description="Serpin" evidence="5">
    <location>
        <begin position="17"/>
        <end position="388"/>
    </location>
</feature>
<evidence type="ECO:0000256" key="1">
    <source>
        <dbReference type="ARBA" id="ARBA00009500"/>
    </source>
</evidence>
<keyword evidence="3" id="KW-0722">Serine protease inhibitor</keyword>
<dbReference type="InterPro" id="IPR042178">
    <property type="entry name" value="Serpin_sf_1"/>
</dbReference>
<protein>
    <recommendedName>
        <fullName evidence="5">Serpin domain-containing protein</fullName>
    </recommendedName>
</protein>
<dbReference type="Gramene" id="ONK64834">
    <property type="protein sequence ID" value="ONK64834"/>
    <property type="gene ID" value="A4U43_C07F30460"/>
</dbReference>
<keyword evidence="7" id="KW-1185">Reference proteome</keyword>
<evidence type="ECO:0000256" key="2">
    <source>
        <dbReference type="ARBA" id="ARBA00022690"/>
    </source>
</evidence>
<sequence length="392" mass="42740">MDLRLRESISNQNEFALHLSKHVGSTVAAGGNFVLSPASLHAILALIAAGSKGPTLDQILSILRSKSSGDLNALSSQIVDVVLADGSASGGPKISVVNGVWVDSSVSLKRGFKEIVASSFKAEARAVDFKTKFVDASNEVNSWVESETAGLIKELLPSGSVDSNTRLVFGNALYFKGAWERKFNSTETEDSEFFLLEGGSIQVPFMTTKEKQYVSSYDDFSVLRLPYKQGNDKRQFSMCIFLPNAKDGLWNLLDKMSNESKFLERHLPRQKVLVEKFKIPKFKISFGFEASETLKGLGLVLPFSRDGDLTEMVDSPQGNNLYVSSIFHKCFIEVNEEGTEAAGASAAVVTLRSLPVGPFDFVADHPFAFVIREDTTGVVLFTGHMLNPSLSG</sequence>
<evidence type="ECO:0000256" key="3">
    <source>
        <dbReference type="ARBA" id="ARBA00022900"/>
    </source>
</evidence>
<evidence type="ECO:0000256" key="4">
    <source>
        <dbReference type="RuleBase" id="RU000411"/>
    </source>
</evidence>
<dbReference type="FunFam" id="3.30.497.10:FF:000012">
    <property type="entry name" value="Predicted protein"/>
    <property type="match status" value="1"/>
</dbReference>
<name>A0A5P1EG70_ASPOF</name>
<dbReference type="SUPFAM" id="SSF56574">
    <property type="entry name" value="Serpins"/>
    <property type="match status" value="1"/>
</dbReference>
<proteinExistence type="inferred from homology"/>
<dbReference type="Pfam" id="PF00079">
    <property type="entry name" value="Serpin"/>
    <property type="match status" value="1"/>
</dbReference>
<gene>
    <name evidence="6" type="ORF">A4U43_C07F30460</name>
</gene>
<evidence type="ECO:0000313" key="7">
    <source>
        <dbReference type="Proteomes" id="UP000243459"/>
    </source>
</evidence>
<accession>A0A5P1EG70</accession>
<dbReference type="OMA" id="YFNAAWA"/>
<reference evidence="7" key="1">
    <citation type="journal article" date="2017" name="Nat. Commun.">
        <title>The asparagus genome sheds light on the origin and evolution of a young Y chromosome.</title>
        <authorList>
            <person name="Harkess A."/>
            <person name="Zhou J."/>
            <person name="Xu C."/>
            <person name="Bowers J.E."/>
            <person name="Van der Hulst R."/>
            <person name="Ayyampalayam S."/>
            <person name="Mercati F."/>
            <person name="Riccardi P."/>
            <person name="McKain M.R."/>
            <person name="Kakrana A."/>
            <person name="Tang H."/>
            <person name="Ray J."/>
            <person name="Groenendijk J."/>
            <person name="Arikit S."/>
            <person name="Mathioni S.M."/>
            <person name="Nakano M."/>
            <person name="Shan H."/>
            <person name="Telgmann-Rauber A."/>
            <person name="Kanno A."/>
            <person name="Yue Z."/>
            <person name="Chen H."/>
            <person name="Li W."/>
            <person name="Chen Y."/>
            <person name="Xu X."/>
            <person name="Zhang Y."/>
            <person name="Luo S."/>
            <person name="Chen H."/>
            <person name="Gao J."/>
            <person name="Mao Z."/>
            <person name="Pires J.C."/>
            <person name="Luo M."/>
            <person name="Kudrna D."/>
            <person name="Wing R.A."/>
            <person name="Meyers B.C."/>
            <person name="Yi K."/>
            <person name="Kong H."/>
            <person name="Lavrijsen P."/>
            <person name="Sunseri F."/>
            <person name="Falavigna A."/>
            <person name="Ye Y."/>
            <person name="Leebens-Mack J.H."/>
            <person name="Chen G."/>
        </authorList>
    </citation>
    <scope>NUCLEOTIDE SEQUENCE [LARGE SCALE GENOMIC DNA]</scope>
    <source>
        <strain evidence="7">cv. DH0086</strain>
    </source>
</reference>